<evidence type="ECO:0000313" key="2">
    <source>
        <dbReference type="Proteomes" id="UP001458880"/>
    </source>
</evidence>
<accession>A0AAW1LU96</accession>
<dbReference type="Proteomes" id="UP001458880">
    <property type="component" value="Unassembled WGS sequence"/>
</dbReference>
<protein>
    <submittedName>
        <fullName evidence="1">Uncharacterized protein</fullName>
    </submittedName>
</protein>
<sequence>MACQGRLLMPPSTPHTTVVFEPASSLSRRPGTAQTYDDIAPLHPSTTITLLATFNAVSVEKQLHATLSVSPNLLIRRSM</sequence>
<proteinExistence type="predicted"/>
<comment type="caution">
    <text evidence="1">The sequence shown here is derived from an EMBL/GenBank/DDBJ whole genome shotgun (WGS) entry which is preliminary data.</text>
</comment>
<evidence type="ECO:0000313" key="1">
    <source>
        <dbReference type="EMBL" id="KAK9737264.1"/>
    </source>
</evidence>
<name>A0AAW1LU96_POPJA</name>
<dbReference type="EMBL" id="JASPKY010000102">
    <property type="protein sequence ID" value="KAK9737264.1"/>
    <property type="molecule type" value="Genomic_DNA"/>
</dbReference>
<keyword evidence="2" id="KW-1185">Reference proteome</keyword>
<dbReference type="AlphaFoldDB" id="A0AAW1LU96"/>
<organism evidence="1 2">
    <name type="scientific">Popillia japonica</name>
    <name type="common">Japanese beetle</name>
    <dbReference type="NCBI Taxonomy" id="7064"/>
    <lineage>
        <taxon>Eukaryota</taxon>
        <taxon>Metazoa</taxon>
        <taxon>Ecdysozoa</taxon>
        <taxon>Arthropoda</taxon>
        <taxon>Hexapoda</taxon>
        <taxon>Insecta</taxon>
        <taxon>Pterygota</taxon>
        <taxon>Neoptera</taxon>
        <taxon>Endopterygota</taxon>
        <taxon>Coleoptera</taxon>
        <taxon>Polyphaga</taxon>
        <taxon>Scarabaeiformia</taxon>
        <taxon>Scarabaeidae</taxon>
        <taxon>Rutelinae</taxon>
        <taxon>Popillia</taxon>
    </lineage>
</organism>
<gene>
    <name evidence="1" type="ORF">QE152_g10845</name>
</gene>
<reference evidence="1 2" key="1">
    <citation type="journal article" date="2024" name="BMC Genomics">
        <title>De novo assembly and annotation of Popillia japonica's genome with initial clues to its potential as an invasive pest.</title>
        <authorList>
            <person name="Cucini C."/>
            <person name="Boschi S."/>
            <person name="Funari R."/>
            <person name="Cardaioli E."/>
            <person name="Iannotti N."/>
            <person name="Marturano G."/>
            <person name="Paoli F."/>
            <person name="Bruttini M."/>
            <person name="Carapelli A."/>
            <person name="Frati F."/>
            <person name="Nardi F."/>
        </authorList>
    </citation>
    <scope>NUCLEOTIDE SEQUENCE [LARGE SCALE GENOMIC DNA]</scope>
    <source>
        <strain evidence="1">DMR45628</strain>
    </source>
</reference>